<comment type="caution">
    <text evidence="2">The sequence shown here is derived from an EMBL/GenBank/DDBJ whole genome shotgun (WGS) entry which is preliminary data.</text>
</comment>
<dbReference type="EMBL" id="JANF02000004">
    <property type="protein sequence ID" value="KER38091.1"/>
    <property type="molecule type" value="Genomic_DNA"/>
</dbReference>
<evidence type="ECO:0000313" key="2">
    <source>
        <dbReference type="EMBL" id="KER38091.1"/>
    </source>
</evidence>
<dbReference type="AlphaFoldDB" id="A0A8E1C4F4"/>
<proteinExistence type="predicted"/>
<organism evidence="2 3">
    <name type="scientific">Sphingobium indicum F2</name>
    <dbReference type="NCBI Taxonomy" id="1450518"/>
    <lineage>
        <taxon>Bacteria</taxon>
        <taxon>Pseudomonadati</taxon>
        <taxon>Pseudomonadota</taxon>
        <taxon>Alphaproteobacteria</taxon>
        <taxon>Sphingomonadales</taxon>
        <taxon>Sphingomonadaceae</taxon>
        <taxon>Sphingobium</taxon>
    </lineage>
</organism>
<dbReference type="Proteomes" id="UP000028135">
    <property type="component" value="Unassembled WGS sequence"/>
</dbReference>
<dbReference type="Gene3D" id="2.40.50.90">
    <property type="match status" value="1"/>
</dbReference>
<name>A0A8E1C4F4_9SPHN</name>
<dbReference type="PROSITE" id="PS51257">
    <property type="entry name" value="PROKAR_LIPOPROTEIN"/>
    <property type="match status" value="1"/>
</dbReference>
<dbReference type="RefSeq" id="WP_020820626.1">
    <property type="nucleotide sequence ID" value="NZ_JANF02000004.1"/>
</dbReference>
<protein>
    <submittedName>
        <fullName evidence="2">Nuclease</fullName>
    </submittedName>
</protein>
<dbReference type="InterPro" id="IPR035437">
    <property type="entry name" value="SNase_OB-fold_sf"/>
</dbReference>
<reference evidence="2 3" key="1">
    <citation type="submission" date="2014-05" db="EMBL/GenBank/DDBJ databases">
        <title>Genome Announcement of Sphingobium lucknowense F2.</title>
        <authorList>
            <person name="Lal R."/>
            <person name="Negi V."/>
            <person name="Lata P."/>
            <person name="Sangwan N."/>
            <person name="Gupta S.K."/>
            <person name="Rao D.L.N."/>
            <person name="Das S."/>
        </authorList>
    </citation>
    <scope>NUCLEOTIDE SEQUENCE [LARGE SCALE GENOMIC DNA]</scope>
    <source>
        <strain evidence="2 3">F2</strain>
    </source>
</reference>
<evidence type="ECO:0000256" key="1">
    <source>
        <dbReference type="SAM" id="SignalP"/>
    </source>
</evidence>
<feature type="signal peptide" evidence="1">
    <location>
        <begin position="1"/>
        <end position="31"/>
    </location>
</feature>
<keyword evidence="1" id="KW-0732">Signal</keyword>
<accession>A0A8E1C4F4</accession>
<gene>
    <name evidence="2" type="ORF">AL00_01815</name>
</gene>
<feature type="chain" id="PRO_5034028286" evidence="1">
    <location>
        <begin position="32"/>
        <end position="148"/>
    </location>
</feature>
<sequence>MFGCLLRYSLRSGPWLAAGLVSLACASPAHADPCEGALPAPGAVFSGAVRYVGDGDGLCLGPAGRPEHWVEVRLGDFFAPELQEPGGAQAKARLEQLVLGRVLVCKARRRSYDRVIGFCTLAGKPVGDLLRARGGREAGRGWQARPSR</sequence>
<dbReference type="SUPFAM" id="SSF50199">
    <property type="entry name" value="Staphylococcal nuclease"/>
    <property type="match status" value="1"/>
</dbReference>
<evidence type="ECO:0000313" key="3">
    <source>
        <dbReference type="Proteomes" id="UP000028135"/>
    </source>
</evidence>